<keyword evidence="2" id="KW-1185">Reference proteome</keyword>
<proteinExistence type="predicted"/>
<dbReference type="EMBL" id="JAFIQS020000002">
    <property type="protein sequence ID" value="KAH9484897.1"/>
    <property type="molecule type" value="Genomic_DNA"/>
</dbReference>
<sequence>MTIFVLCTDGSSKLTTPLVQHLNTLFLNLLIVTNIIQLSKGFGTDLNHWDEHGSEAGEHAQIWYIYNDESAKVDAAVIDGCNRGIDVLLVFSYQQMLPSPSDTTNALLLTLISDLRSSSLNISDTNISIPTPPGSNSPSASQIRWVNGLWFAALSFSLSAALVSMLAKQWIQPIPNVSGSPRYRARRRQQRYLQLQNWHVFFVINALPMLLHIALLLFFAGIIMLLWSGDLGIVIATFTIVALAYIFYAGSMWMSLTNPDCPYQHPISEELRRWVTRYDGPTKLLDLERTAILPIRAARTVIGHITPSSDDDMDAHCLVWLLQQCTNDDIIAATLKSIGGLPYDFAAFHVLREAGAIPMVLQHFNNCFRRDISFDSQWHVADAESAEGYCRAWIRLTHGTSHTWPQDLRRPLHTLRDGSTDLHINAIATCTWALDSPESRSSHLSLLSHLSQLAIGDQKYSELSQRWLLETFLECTLSWELHKAVVNDITAKSVPILLQLLQRATDQSGSQNHTTIAAILHSLTVGEVNAVSLWDEKKRYFNFHKIAIPSLAAIIRDPCRFGVEGELLDFTVTEFSRLAAPAFMSEYFPTHVKDIARQGLSKLYLEGRVGVGVVPDSVLADILQILYPPVKITEDQHPLFVKTLVQTLANSNDVNIAISSIRLLERLLTNCPSSVVRSFAEENGVPALLRSAHAGETDSRRLQIECIRTLCIFIHSSASSSTVGTLCPSHPPAIEKQFDAIFQSDFFIILIAVIDARRWWLEEIAEIWVPSLLLLCQARPHERIWKSVETVLRKFAELNDGEHGSERLIADLDKMKDIF</sequence>
<gene>
    <name evidence="1" type="ORF">JR316_0001799</name>
</gene>
<name>A0ACB8HB68_PSICU</name>
<dbReference type="Proteomes" id="UP000664032">
    <property type="component" value="Unassembled WGS sequence"/>
</dbReference>
<reference evidence="1" key="1">
    <citation type="submission" date="2021-10" db="EMBL/GenBank/DDBJ databases">
        <title>Psilocybe cubensis genome.</title>
        <authorList>
            <person name="Mckernan K.J."/>
            <person name="Crawford S."/>
            <person name="Trippe A."/>
            <person name="Kane L.T."/>
            <person name="Mclaughlin S."/>
        </authorList>
    </citation>
    <scope>NUCLEOTIDE SEQUENCE</scope>
    <source>
        <strain evidence="1">MGC-MH-2018</strain>
    </source>
</reference>
<accession>A0ACB8HB68</accession>
<organism evidence="1 2">
    <name type="scientific">Psilocybe cubensis</name>
    <name type="common">Psychedelic mushroom</name>
    <name type="synonym">Stropharia cubensis</name>
    <dbReference type="NCBI Taxonomy" id="181762"/>
    <lineage>
        <taxon>Eukaryota</taxon>
        <taxon>Fungi</taxon>
        <taxon>Dikarya</taxon>
        <taxon>Basidiomycota</taxon>
        <taxon>Agaricomycotina</taxon>
        <taxon>Agaricomycetes</taxon>
        <taxon>Agaricomycetidae</taxon>
        <taxon>Agaricales</taxon>
        <taxon>Agaricineae</taxon>
        <taxon>Strophariaceae</taxon>
        <taxon>Psilocybe</taxon>
    </lineage>
</organism>
<comment type="caution">
    <text evidence="1">The sequence shown here is derived from an EMBL/GenBank/DDBJ whole genome shotgun (WGS) entry which is preliminary data.</text>
</comment>
<evidence type="ECO:0000313" key="2">
    <source>
        <dbReference type="Proteomes" id="UP000664032"/>
    </source>
</evidence>
<evidence type="ECO:0000313" key="1">
    <source>
        <dbReference type="EMBL" id="KAH9484897.1"/>
    </source>
</evidence>
<protein>
    <submittedName>
        <fullName evidence="1">Uncharacterized protein</fullName>
    </submittedName>
</protein>